<reference evidence="2 3" key="1">
    <citation type="submission" date="2016-06" db="EMBL/GenBank/DDBJ databases">
        <authorList>
            <person name="Kjaerup R.B."/>
            <person name="Dalgaard T.S."/>
            <person name="Juul-Madsen H.R."/>
        </authorList>
    </citation>
    <scope>NUCLEOTIDE SEQUENCE [LARGE SCALE GENOMIC DNA]</scope>
    <source>
        <strain evidence="2 3">1081914.2</strain>
    </source>
</reference>
<name>A0A1A3BZU3_MYCAS</name>
<gene>
    <name evidence="2" type="ORF">A9X01_02380</name>
</gene>
<evidence type="ECO:0008006" key="4">
    <source>
        <dbReference type="Google" id="ProtNLM"/>
    </source>
</evidence>
<sequence length="68" mass="7295">MSGHGRGVHPLAVVAPRSRAEAPNDGLPEHLAEEFAKRQLPDRFELVSAIRVPATGRLNKLGCGEVRG</sequence>
<dbReference type="EMBL" id="LZKQ01000224">
    <property type="protein sequence ID" value="OBI79602.1"/>
    <property type="molecule type" value="Genomic_DNA"/>
</dbReference>
<feature type="region of interest" description="Disordered" evidence="1">
    <location>
        <begin position="1"/>
        <end position="25"/>
    </location>
</feature>
<dbReference type="AlphaFoldDB" id="A0A1A3BZU3"/>
<accession>A0A1A3BZU3</accession>
<evidence type="ECO:0000313" key="3">
    <source>
        <dbReference type="Proteomes" id="UP000093795"/>
    </source>
</evidence>
<evidence type="ECO:0000313" key="2">
    <source>
        <dbReference type="EMBL" id="OBI79602.1"/>
    </source>
</evidence>
<proteinExistence type="predicted"/>
<organism evidence="2 3">
    <name type="scientific">Mycobacterium asiaticum</name>
    <dbReference type="NCBI Taxonomy" id="1790"/>
    <lineage>
        <taxon>Bacteria</taxon>
        <taxon>Bacillati</taxon>
        <taxon>Actinomycetota</taxon>
        <taxon>Actinomycetes</taxon>
        <taxon>Mycobacteriales</taxon>
        <taxon>Mycobacteriaceae</taxon>
        <taxon>Mycobacterium</taxon>
    </lineage>
</organism>
<evidence type="ECO:0000256" key="1">
    <source>
        <dbReference type="SAM" id="MobiDB-lite"/>
    </source>
</evidence>
<comment type="caution">
    <text evidence="2">The sequence shown here is derived from an EMBL/GenBank/DDBJ whole genome shotgun (WGS) entry which is preliminary data.</text>
</comment>
<protein>
    <recommendedName>
        <fullName evidence="4">AMP-binding enzyme C-terminal domain-containing protein</fullName>
    </recommendedName>
</protein>
<dbReference type="Proteomes" id="UP000093795">
    <property type="component" value="Unassembled WGS sequence"/>
</dbReference>